<dbReference type="RefSeq" id="WP_252586249.1">
    <property type="nucleotide sequence ID" value="NZ_JAMWYS010000017.1"/>
</dbReference>
<dbReference type="AlphaFoldDB" id="A0A9X2JC05"/>
<keyword evidence="1" id="KW-1133">Transmembrane helix</keyword>
<keyword evidence="1" id="KW-0472">Membrane</keyword>
<name>A0A9X2JC05_9SPHI</name>
<dbReference type="Proteomes" id="UP001155182">
    <property type="component" value="Unassembled WGS sequence"/>
</dbReference>
<organism evidence="2 3">
    <name type="scientific">Solitalea agri</name>
    <dbReference type="NCBI Taxonomy" id="2953739"/>
    <lineage>
        <taxon>Bacteria</taxon>
        <taxon>Pseudomonadati</taxon>
        <taxon>Bacteroidota</taxon>
        <taxon>Sphingobacteriia</taxon>
        <taxon>Sphingobacteriales</taxon>
        <taxon>Sphingobacteriaceae</taxon>
        <taxon>Solitalea</taxon>
    </lineage>
</organism>
<feature type="transmembrane region" description="Helical" evidence="1">
    <location>
        <begin position="35"/>
        <end position="55"/>
    </location>
</feature>
<evidence type="ECO:0000313" key="2">
    <source>
        <dbReference type="EMBL" id="MCO4292014.1"/>
    </source>
</evidence>
<feature type="transmembrane region" description="Helical" evidence="1">
    <location>
        <begin position="6"/>
        <end position="23"/>
    </location>
</feature>
<keyword evidence="3" id="KW-1185">Reference proteome</keyword>
<comment type="caution">
    <text evidence="2">The sequence shown here is derived from an EMBL/GenBank/DDBJ whole genome shotgun (WGS) entry which is preliminary data.</text>
</comment>
<evidence type="ECO:0000313" key="3">
    <source>
        <dbReference type="Proteomes" id="UP001155182"/>
    </source>
</evidence>
<proteinExistence type="predicted"/>
<sequence length="165" mass="18938">MSTIVSATSFTIGIVGFFILVYVRWFKEEKFTKLTAVGAILLIQAFVTFIIASIADSNRQDLALRDLKQFLKQDSLVVKINNESLDSLSTTKILNVIRSIKIIDAHHSHPIDTTYLQIITPRDTVYLTIGKDSERPNEYWVFWTKYFKESEIGRIQFNRDTINGS</sequence>
<keyword evidence="1" id="KW-0812">Transmembrane</keyword>
<protein>
    <submittedName>
        <fullName evidence="2">Uncharacterized protein</fullName>
    </submittedName>
</protein>
<reference evidence="2" key="1">
    <citation type="submission" date="2022-06" db="EMBL/GenBank/DDBJ databases">
        <title>Solitalea sp. MAHUQ-68 isolated from rhizospheric soil.</title>
        <authorList>
            <person name="Huq M.A."/>
        </authorList>
    </citation>
    <scope>NUCLEOTIDE SEQUENCE</scope>
    <source>
        <strain evidence="2">MAHUQ-68</strain>
    </source>
</reference>
<accession>A0A9X2JC05</accession>
<dbReference type="EMBL" id="JAMWYS010000017">
    <property type="protein sequence ID" value="MCO4292014.1"/>
    <property type="molecule type" value="Genomic_DNA"/>
</dbReference>
<evidence type="ECO:0000256" key="1">
    <source>
        <dbReference type="SAM" id="Phobius"/>
    </source>
</evidence>
<gene>
    <name evidence="2" type="ORF">NF867_03950</name>
</gene>